<organism evidence="1 2">
    <name type="scientific">Athelia psychrophila</name>
    <dbReference type="NCBI Taxonomy" id="1759441"/>
    <lineage>
        <taxon>Eukaryota</taxon>
        <taxon>Fungi</taxon>
        <taxon>Dikarya</taxon>
        <taxon>Basidiomycota</taxon>
        <taxon>Agaricomycotina</taxon>
        <taxon>Agaricomycetes</taxon>
        <taxon>Agaricomycetidae</taxon>
        <taxon>Atheliales</taxon>
        <taxon>Atheliaceae</taxon>
        <taxon>Athelia</taxon>
    </lineage>
</organism>
<gene>
    <name evidence="1" type="ORF">FIBSPDRAFT_189954</name>
</gene>
<dbReference type="Proteomes" id="UP000076532">
    <property type="component" value="Unassembled WGS sequence"/>
</dbReference>
<protein>
    <submittedName>
        <fullName evidence="1">Uncharacterized protein</fullName>
    </submittedName>
</protein>
<name>A0A166A556_9AGAM</name>
<keyword evidence="2" id="KW-1185">Reference proteome</keyword>
<sequence>MECVSSAIWGTVSQGALPLVLVGSVFLRWEGLHLACAISADRGRNRHRCGQRWQKMVLPAYWASLRFTVAPDAARWSGGRWKAGNLNTVKQVGHTLAFTKLDFREDDGAVFVHAWFEGC</sequence>
<accession>A0A166A556</accession>
<evidence type="ECO:0000313" key="2">
    <source>
        <dbReference type="Proteomes" id="UP000076532"/>
    </source>
</evidence>
<proteinExistence type="predicted"/>
<reference evidence="1 2" key="1">
    <citation type="journal article" date="2016" name="Mol. Biol. Evol.">
        <title>Comparative Genomics of Early-Diverging Mushroom-Forming Fungi Provides Insights into the Origins of Lignocellulose Decay Capabilities.</title>
        <authorList>
            <person name="Nagy L.G."/>
            <person name="Riley R."/>
            <person name="Tritt A."/>
            <person name="Adam C."/>
            <person name="Daum C."/>
            <person name="Floudas D."/>
            <person name="Sun H."/>
            <person name="Yadav J.S."/>
            <person name="Pangilinan J."/>
            <person name="Larsson K.H."/>
            <person name="Matsuura K."/>
            <person name="Barry K."/>
            <person name="Labutti K."/>
            <person name="Kuo R."/>
            <person name="Ohm R.A."/>
            <person name="Bhattacharya S.S."/>
            <person name="Shirouzu T."/>
            <person name="Yoshinaga Y."/>
            <person name="Martin F.M."/>
            <person name="Grigoriev I.V."/>
            <person name="Hibbett D.S."/>
        </authorList>
    </citation>
    <scope>NUCLEOTIDE SEQUENCE [LARGE SCALE GENOMIC DNA]</scope>
    <source>
        <strain evidence="1 2">CBS 109695</strain>
    </source>
</reference>
<dbReference type="AlphaFoldDB" id="A0A166A556"/>
<dbReference type="EMBL" id="KV417666">
    <property type="protein sequence ID" value="KZP11261.1"/>
    <property type="molecule type" value="Genomic_DNA"/>
</dbReference>
<evidence type="ECO:0000313" key="1">
    <source>
        <dbReference type="EMBL" id="KZP11261.1"/>
    </source>
</evidence>